<dbReference type="InterPro" id="IPR055414">
    <property type="entry name" value="LRR_R13L4/SHOC2-like"/>
</dbReference>
<reference evidence="4 5" key="1">
    <citation type="submission" date="2018-10" db="EMBL/GenBank/DDBJ databases">
        <title>Isolation from cow dung.</title>
        <authorList>
            <person name="Ling L."/>
        </authorList>
    </citation>
    <scope>NUCLEOTIDE SEQUENCE [LARGE SCALE GENOMIC DNA]</scope>
    <source>
        <strain evidence="4 5">NEAU-LL90</strain>
    </source>
</reference>
<evidence type="ECO:0000256" key="1">
    <source>
        <dbReference type="ARBA" id="ARBA00022614"/>
    </source>
</evidence>
<dbReference type="PROSITE" id="PS51450">
    <property type="entry name" value="LRR"/>
    <property type="match status" value="1"/>
</dbReference>
<proteinExistence type="predicted"/>
<dbReference type="Gene3D" id="3.80.10.10">
    <property type="entry name" value="Ribonuclease Inhibitor"/>
    <property type="match status" value="2"/>
</dbReference>
<dbReference type="InterPro" id="IPR032675">
    <property type="entry name" value="LRR_dom_sf"/>
</dbReference>
<dbReference type="InterPro" id="IPR003591">
    <property type="entry name" value="Leu-rich_rpt_typical-subtyp"/>
</dbReference>
<feature type="domain" description="Disease resistance R13L4/SHOC-2-like LRR" evidence="3">
    <location>
        <begin position="258"/>
        <end position="347"/>
    </location>
</feature>
<evidence type="ECO:0000259" key="3">
    <source>
        <dbReference type="Pfam" id="PF23598"/>
    </source>
</evidence>
<sequence>MSTFSMPDLLSYADVDARMGGVLSAEFEGAGDEPDDPTVLFFEGDLTLDGDFLSAVAELRGVDADAYSDGDSDVELIVVTGDLTVDGPIALYEDRPGLYVGGHTRAATLEAGDAEIRIHDGTFTHMVYGYYNHGTLAAGVIDTPWVIHFDHYMALSAPGARWVDNLGVCDRDADFVAGNGLGEAFVAEVVDDEGRLDIDAFLNRLRAGLPVLRPGARSARESAAATLDDQVSRALADRTDHLDLTGRKLKAFPAEVLRMPWLRTLILDRNPIRELPEEIGTLTALEHLSVRACGLTALPGSIGDLAGLRVLRVAGNSSLDENEVEFTLPAAVGRLSALEELDISDLSVQTGAEYEVGQMPPESTRFLLPDTFGGLVGLRKLVADGTNVVFPDSARGLTGVEEVSMSGSPARYLLTFPEVVTTFPNLRRLDLSGNNFDTVPDSLLNLTRLVGLDLSGSLGLLRDPLPDLGRLPALRVLGFGGQSSRGPEPGHVFLRELCAMELTGLEELRIDRWRRDGKRRRIKPEYFAGIGTFRRLRTVDLRFNGLEDLPPDFDTLPDLEAADLYGNRFPREVRDRITAAHPSARIDFGVVGVHRARADSFGVGVVYSQA</sequence>
<dbReference type="SMART" id="SM00369">
    <property type="entry name" value="LRR_TYP"/>
    <property type="match status" value="4"/>
</dbReference>
<dbReference type="Pfam" id="PF00560">
    <property type="entry name" value="LRR_1"/>
    <property type="match status" value="1"/>
</dbReference>
<keyword evidence="1" id="KW-0433">Leucine-rich repeat</keyword>
<keyword evidence="2" id="KW-0677">Repeat</keyword>
<evidence type="ECO:0000313" key="5">
    <source>
        <dbReference type="Proteomes" id="UP000279275"/>
    </source>
</evidence>
<dbReference type="SUPFAM" id="SSF52058">
    <property type="entry name" value="L domain-like"/>
    <property type="match status" value="1"/>
</dbReference>
<keyword evidence="5" id="KW-1185">Reference proteome</keyword>
<dbReference type="InterPro" id="IPR050216">
    <property type="entry name" value="LRR_domain-containing"/>
</dbReference>
<dbReference type="InterPro" id="IPR001611">
    <property type="entry name" value="Leu-rich_rpt"/>
</dbReference>
<dbReference type="Pfam" id="PF23598">
    <property type="entry name" value="LRR_14"/>
    <property type="match status" value="1"/>
</dbReference>
<comment type="caution">
    <text evidence="4">The sequence shown here is derived from an EMBL/GenBank/DDBJ whole genome shotgun (WGS) entry which is preliminary data.</text>
</comment>
<dbReference type="AlphaFoldDB" id="A0A3M2L6K4"/>
<dbReference type="PANTHER" id="PTHR48051:SF1">
    <property type="entry name" value="RAS SUPPRESSOR PROTEIN 1"/>
    <property type="match status" value="1"/>
</dbReference>
<gene>
    <name evidence="4" type="ORF">EBN03_15455</name>
</gene>
<dbReference type="RefSeq" id="WP_122188703.1">
    <property type="nucleotide sequence ID" value="NZ_RFFH01000005.1"/>
</dbReference>
<evidence type="ECO:0000313" key="4">
    <source>
        <dbReference type="EMBL" id="RMI32360.1"/>
    </source>
</evidence>
<dbReference type="Proteomes" id="UP000279275">
    <property type="component" value="Unassembled WGS sequence"/>
</dbReference>
<dbReference type="PANTHER" id="PTHR48051">
    <property type="match status" value="1"/>
</dbReference>
<evidence type="ECO:0000256" key="2">
    <source>
        <dbReference type="ARBA" id="ARBA00022737"/>
    </source>
</evidence>
<accession>A0A3M2L6K4</accession>
<organism evidence="4 5">
    <name type="scientific">Nocardia stercoris</name>
    <dbReference type="NCBI Taxonomy" id="2483361"/>
    <lineage>
        <taxon>Bacteria</taxon>
        <taxon>Bacillati</taxon>
        <taxon>Actinomycetota</taxon>
        <taxon>Actinomycetes</taxon>
        <taxon>Mycobacteriales</taxon>
        <taxon>Nocardiaceae</taxon>
        <taxon>Nocardia</taxon>
    </lineage>
</organism>
<protein>
    <submittedName>
        <fullName evidence="4">Leucine-rich repeat domain-containing protein</fullName>
    </submittedName>
</protein>
<name>A0A3M2L6K4_9NOCA</name>
<dbReference type="GO" id="GO:0005737">
    <property type="term" value="C:cytoplasm"/>
    <property type="evidence" value="ECO:0007669"/>
    <property type="project" value="TreeGrafter"/>
</dbReference>
<dbReference type="EMBL" id="RFFH01000005">
    <property type="protein sequence ID" value="RMI32360.1"/>
    <property type="molecule type" value="Genomic_DNA"/>
</dbReference>